<keyword evidence="3 6" id="KW-0812">Transmembrane</keyword>
<feature type="transmembrane region" description="Helical" evidence="6">
    <location>
        <begin position="82"/>
        <end position="101"/>
    </location>
</feature>
<evidence type="ECO:0000256" key="6">
    <source>
        <dbReference type="SAM" id="Phobius"/>
    </source>
</evidence>
<dbReference type="InterPro" id="IPR050495">
    <property type="entry name" value="ATG22/LtaA_families"/>
</dbReference>
<evidence type="ECO:0000256" key="2">
    <source>
        <dbReference type="ARBA" id="ARBA00022448"/>
    </source>
</evidence>
<comment type="subcellular location">
    <subcellularLocation>
        <location evidence="1">Endomembrane system</location>
        <topology evidence="1">Multi-pass membrane protein</topology>
    </subcellularLocation>
</comment>
<dbReference type="Pfam" id="PF11700">
    <property type="entry name" value="ATG22"/>
    <property type="match status" value="1"/>
</dbReference>
<dbReference type="Proteomes" id="UP000553766">
    <property type="component" value="Unassembled WGS sequence"/>
</dbReference>
<accession>A0A840X437</accession>
<feature type="transmembrane region" description="Helical" evidence="6">
    <location>
        <begin position="261"/>
        <end position="278"/>
    </location>
</feature>
<evidence type="ECO:0000313" key="8">
    <source>
        <dbReference type="Proteomes" id="UP000553766"/>
    </source>
</evidence>
<keyword evidence="2" id="KW-0813">Transport</keyword>
<dbReference type="Gene3D" id="1.20.1250.20">
    <property type="entry name" value="MFS general substrate transporter like domains"/>
    <property type="match status" value="1"/>
</dbReference>
<feature type="transmembrane region" description="Helical" evidence="6">
    <location>
        <begin position="12"/>
        <end position="37"/>
    </location>
</feature>
<proteinExistence type="predicted"/>
<keyword evidence="4 6" id="KW-1133">Transmembrane helix</keyword>
<evidence type="ECO:0000256" key="1">
    <source>
        <dbReference type="ARBA" id="ARBA00004127"/>
    </source>
</evidence>
<feature type="transmembrane region" description="Helical" evidence="6">
    <location>
        <begin position="49"/>
        <end position="70"/>
    </location>
</feature>
<comment type="caution">
    <text evidence="7">The sequence shown here is derived from an EMBL/GenBank/DDBJ whole genome shotgun (WGS) entry which is preliminary data.</text>
</comment>
<keyword evidence="8" id="KW-1185">Reference proteome</keyword>
<feature type="transmembrane region" description="Helical" evidence="6">
    <location>
        <begin position="418"/>
        <end position="437"/>
    </location>
</feature>
<protein>
    <submittedName>
        <fullName evidence="7">UMF1 family MFS transporter</fullName>
    </submittedName>
</protein>
<name>A0A840X437_9RHOB</name>
<evidence type="ECO:0000313" key="7">
    <source>
        <dbReference type="EMBL" id="MBB5515427.1"/>
    </source>
</evidence>
<reference evidence="7 8" key="1">
    <citation type="submission" date="2020-08" db="EMBL/GenBank/DDBJ databases">
        <title>Genomic Encyclopedia of Type Strains, Phase IV (KMG-IV): sequencing the most valuable type-strain genomes for metagenomic binning, comparative biology and taxonomic classification.</title>
        <authorList>
            <person name="Goeker M."/>
        </authorList>
    </citation>
    <scope>NUCLEOTIDE SEQUENCE [LARGE SCALE GENOMIC DNA]</scope>
    <source>
        <strain evidence="7 8">DSM 103377</strain>
    </source>
</reference>
<evidence type="ECO:0000256" key="5">
    <source>
        <dbReference type="ARBA" id="ARBA00023136"/>
    </source>
</evidence>
<feature type="transmembrane region" description="Helical" evidence="6">
    <location>
        <begin position="390"/>
        <end position="412"/>
    </location>
</feature>
<organism evidence="7 8">
    <name type="scientific">Rubricella aquisinus</name>
    <dbReference type="NCBI Taxonomy" id="2028108"/>
    <lineage>
        <taxon>Bacteria</taxon>
        <taxon>Pseudomonadati</taxon>
        <taxon>Pseudomonadota</taxon>
        <taxon>Alphaproteobacteria</taxon>
        <taxon>Rhodobacterales</taxon>
        <taxon>Paracoccaceae</taxon>
        <taxon>Rubricella</taxon>
    </lineage>
</organism>
<sequence>MSDRAQKKGIWGWMLFDWASQPFHTLLITFIFSHYFVNRVVADPVAGQAQWAFMLSIAGFIIAIMAPFLGAFADAAGPRKPWIAFFSIFYVVGAGMLWLAVPGMMDPTIVLIGFAIGLIGAEFATVFTNAMLPDLGPREEVGRVSGSGWAMGYWGGLVSLIIVLGFMVGDPETGSTRFGTTPILGLDPAMGEGERGAGILTSIWYIVFIIPLFLWTRDAPRRATKGAFQRGLGLLVQNIKTLSSRPSFASYLMSSMFYRDALNGLYMFGGIYAGSVLGWSIVEVGTFGLLANVTGALGAWAGGRIDRAQGPKLVIRGSIWLLIGVCLAVVMTDRSMVLMIPVAETSALPDILFYVCGAVIGAAGGSLQAASRTMLVHQSEEEAMTQSFGLYALTGKATSFLAPMLIGWATLVTESQRLGIAPVIGLFIIGIVILYWVKPQGDVRVQPA</sequence>
<dbReference type="SUPFAM" id="SSF103473">
    <property type="entry name" value="MFS general substrate transporter"/>
    <property type="match status" value="1"/>
</dbReference>
<feature type="transmembrane region" description="Helical" evidence="6">
    <location>
        <begin position="284"/>
        <end position="301"/>
    </location>
</feature>
<evidence type="ECO:0000256" key="3">
    <source>
        <dbReference type="ARBA" id="ARBA00022692"/>
    </source>
</evidence>
<feature type="transmembrane region" description="Helical" evidence="6">
    <location>
        <begin position="351"/>
        <end position="370"/>
    </location>
</feature>
<evidence type="ECO:0000256" key="4">
    <source>
        <dbReference type="ARBA" id="ARBA00022989"/>
    </source>
</evidence>
<dbReference type="AlphaFoldDB" id="A0A840X437"/>
<dbReference type="PANTHER" id="PTHR23519">
    <property type="entry name" value="AUTOPHAGY-RELATED PROTEIN 22"/>
    <property type="match status" value="1"/>
</dbReference>
<feature type="transmembrane region" description="Helical" evidence="6">
    <location>
        <begin position="196"/>
        <end position="215"/>
    </location>
</feature>
<feature type="transmembrane region" description="Helical" evidence="6">
    <location>
        <begin position="107"/>
        <end position="127"/>
    </location>
</feature>
<dbReference type="PANTHER" id="PTHR23519:SF1">
    <property type="entry name" value="AUTOPHAGY-RELATED PROTEIN 22"/>
    <property type="match status" value="1"/>
</dbReference>
<keyword evidence="5 6" id="KW-0472">Membrane</keyword>
<dbReference type="RefSeq" id="WP_184010035.1">
    <property type="nucleotide sequence ID" value="NZ_JACIJS010000004.1"/>
</dbReference>
<dbReference type="InterPro" id="IPR024671">
    <property type="entry name" value="Atg22-like"/>
</dbReference>
<gene>
    <name evidence="7" type="ORF">FHS89_001439</name>
</gene>
<feature type="transmembrane region" description="Helical" evidence="6">
    <location>
        <begin position="313"/>
        <end position="331"/>
    </location>
</feature>
<dbReference type="InterPro" id="IPR036259">
    <property type="entry name" value="MFS_trans_sf"/>
</dbReference>
<dbReference type="GO" id="GO:0012505">
    <property type="term" value="C:endomembrane system"/>
    <property type="evidence" value="ECO:0007669"/>
    <property type="project" value="UniProtKB-SubCell"/>
</dbReference>
<feature type="transmembrane region" description="Helical" evidence="6">
    <location>
        <begin position="148"/>
        <end position="168"/>
    </location>
</feature>
<dbReference type="EMBL" id="JACIJS010000004">
    <property type="protein sequence ID" value="MBB5515427.1"/>
    <property type="molecule type" value="Genomic_DNA"/>
</dbReference>